<keyword evidence="4" id="KW-0378">Hydrolase</keyword>
<evidence type="ECO:0000313" key="5">
    <source>
        <dbReference type="Proteomes" id="UP001589788"/>
    </source>
</evidence>
<reference evidence="4 5" key="1">
    <citation type="submission" date="2024-09" db="EMBL/GenBank/DDBJ databases">
        <authorList>
            <person name="Sun Q."/>
            <person name="Mori K."/>
        </authorList>
    </citation>
    <scope>NUCLEOTIDE SEQUENCE [LARGE SCALE GENOMIC DNA]</scope>
    <source>
        <strain evidence="4 5">JCM 15389</strain>
    </source>
</reference>
<dbReference type="EMBL" id="JBHLYQ010000071">
    <property type="protein sequence ID" value="MFC0082106.1"/>
    <property type="molecule type" value="Genomic_DNA"/>
</dbReference>
<feature type="transmembrane region" description="Helical" evidence="2">
    <location>
        <begin position="12"/>
        <end position="32"/>
    </location>
</feature>
<protein>
    <submittedName>
        <fullName evidence="4">SGNH/GDSL hydrolase family protein</fullName>
    </submittedName>
</protein>
<feature type="domain" description="SGNH hydrolase-type esterase" evidence="3">
    <location>
        <begin position="69"/>
        <end position="311"/>
    </location>
</feature>
<dbReference type="InterPro" id="IPR036514">
    <property type="entry name" value="SGNH_hydro_sf"/>
</dbReference>
<proteinExistence type="predicted"/>
<evidence type="ECO:0000256" key="1">
    <source>
        <dbReference type="SAM" id="MobiDB-lite"/>
    </source>
</evidence>
<evidence type="ECO:0000313" key="4">
    <source>
        <dbReference type="EMBL" id="MFC0082106.1"/>
    </source>
</evidence>
<keyword evidence="2" id="KW-0812">Transmembrane</keyword>
<sequence>MGKGTGKRTGRWLAGVGAVLVVALGTGLGVAFGGTAGADSHGHGRGRDPQASGVDGRDLAALPGTDYLALGDSVAFGYREPTTVPAPNYQDAASFVGYPEDVAAALHLKVTNASCPGETSSSFIDASAESNGCENHVSSTGQVEPGGYRTLYPLHVAYQGSQLSFALHFLKTHRDTRLVTLAIGANDGFICQDTTPDHCTTPSELDPVLARITKNVGTILRDIRDEAHYRGQIVIVNYYSLDSANALDNAATAALNAAMDAGAKPYDVEIAHGHALFAADSTYSKDDECTAGLLTQLSSGGCGVHPSPAGQSVLAQAVEEAVHL</sequence>
<dbReference type="RefSeq" id="WP_377789545.1">
    <property type="nucleotide sequence ID" value="NZ_JBHLYQ010000071.1"/>
</dbReference>
<keyword evidence="5" id="KW-1185">Reference proteome</keyword>
<gene>
    <name evidence="4" type="ORF">ACFFRE_08085</name>
</gene>
<dbReference type="SUPFAM" id="SSF52266">
    <property type="entry name" value="SGNH hydrolase"/>
    <property type="match status" value="1"/>
</dbReference>
<comment type="caution">
    <text evidence="4">The sequence shown here is derived from an EMBL/GenBank/DDBJ whole genome shotgun (WGS) entry which is preliminary data.</text>
</comment>
<feature type="region of interest" description="Disordered" evidence="1">
    <location>
        <begin position="37"/>
        <end position="57"/>
    </location>
</feature>
<accession>A0ABV6C5J8</accession>
<organism evidence="4 5">
    <name type="scientific">Aciditerrimonas ferrireducens</name>
    <dbReference type="NCBI Taxonomy" id="667306"/>
    <lineage>
        <taxon>Bacteria</taxon>
        <taxon>Bacillati</taxon>
        <taxon>Actinomycetota</taxon>
        <taxon>Acidimicrobiia</taxon>
        <taxon>Acidimicrobiales</taxon>
        <taxon>Acidimicrobiaceae</taxon>
        <taxon>Aciditerrimonas</taxon>
    </lineage>
</organism>
<evidence type="ECO:0000256" key="2">
    <source>
        <dbReference type="SAM" id="Phobius"/>
    </source>
</evidence>
<dbReference type="Gene3D" id="3.40.50.1110">
    <property type="entry name" value="SGNH hydrolase"/>
    <property type="match status" value="1"/>
</dbReference>
<name>A0ABV6C5J8_9ACTN</name>
<dbReference type="InterPro" id="IPR013830">
    <property type="entry name" value="SGNH_hydro"/>
</dbReference>
<evidence type="ECO:0000259" key="3">
    <source>
        <dbReference type="Pfam" id="PF13472"/>
    </source>
</evidence>
<dbReference type="GO" id="GO:0016787">
    <property type="term" value="F:hydrolase activity"/>
    <property type="evidence" value="ECO:0007669"/>
    <property type="project" value="UniProtKB-KW"/>
</dbReference>
<keyword evidence="2" id="KW-0472">Membrane</keyword>
<dbReference type="CDD" id="cd00229">
    <property type="entry name" value="SGNH_hydrolase"/>
    <property type="match status" value="1"/>
</dbReference>
<dbReference type="Proteomes" id="UP001589788">
    <property type="component" value="Unassembled WGS sequence"/>
</dbReference>
<keyword evidence="2" id="KW-1133">Transmembrane helix</keyword>
<dbReference type="Pfam" id="PF13472">
    <property type="entry name" value="Lipase_GDSL_2"/>
    <property type="match status" value="1"/>
</dbReference>